<proteinExistence type="predicted"/>
<comment type="caution">
    <text evidence="5">The sequence shown here is derived from an EMBL/GenBank/DDBJ whole genome shotgun (WGS) entry which is preliminary data.</text>
</comment>
<dbReference type="NCBIfam" id="NF033788">
    <property type="entry name" value="HTH_metalloreg"/>
    <property type="match status" value="1"/>
</dbReference>
<dbReference type="PRINTS" id="PR00778">
    <property type="entry name" value="HTHARSR"/>
</dbReference>
<sequence>MAQNKKAEFAPEIQILAEFHRVLAHPARLAILETLAERQSCICGEIVDVLPLAQATVSQHLKELKDVGIVKGEIEGKTSCYCIDWEKWEELEKAMLSSFEKIHQYKENFKKGCC</sequence>
<dbReference type="InterPro" id="IPR036390">
    <property type="entry name" value="WH_DNA-bd_sf"/>
</dbReference>
<dbReference type="PANTHER" id="PTHR33154:SF15">
    <property type="entry name" value="REGULATORY PROTEIN ARSR"/>
    <property type="match status" value="1"/>
</dbReference>
<feature type="domain" description="HTH arsR-type" evidence="4">
    <location>
        <begin position="8"/>
        <end position="103"/>
    </location>
</feature>
<dbReference type="OrthoDB" id="9798835at2"/>
<name>A0A4R9JWF5_9LEPT</name>
<dbReference type="CDD" id="cd00090">
    <property type="entry name" value="HTH_ARSR"/>
    <property type="match status" value="1"/>
</dbReference>
<evidence type="ECO:0000259" key="4">
    <source>
        <dbReference type="PROSITE" id="PS50987"/>
    </source>
</evidence>
<keyword evidence="6" id="KW-1185">Reference proteome</keyword>
<dbReference type="EMBL" id="RQGD01000046">
    <property type="protein sequence ID" value="TGL56364.1"/>
    <property type="molecule type" value="Genomic_DNA"/>
</dbReference>
<reference evidence="5" key="1">
    <citation type="journal article" date="2019" name="PLoS Negl. Trop. Dis.">
        <title>Revisiting the worldwide diversity of Leptospira species in the environment.</title>
        <authorList>
            <person name="Vincent A.T."/>
            <person name="Schiettekatte O."/>
            <person name="Bourhy P."/>
            <person name="Veyrier F.J."/>
            <person name="Picardeau M."/>
        </authorList>
    </citation>
    <scope>NUCLEOTIDE SEQUENCE [LARGE SCALE GENOMIC DNA]</scope>
    <source>
        <strain evidence="5">201702476</strain>
    </source>
</reference>
<evidence type="ECO:0000256" key="1">
    <source>
        <dbReference type="ARBA" id="ARBA00023015"/>
    </source>
</evidence>
<dbReference type="GO" id="GO:0003677">
    <property type="term" value="F:DNA binding"/>
    <property type="evidence" value="ECO:0007669"/>
    <property type="project" value="UniProtKB-KW"/>
</dbReference>
<evidence type="ECO:0000256" key="2">
    <source>
        <dbReference type="ARBA" id="ARBA00023125"/>
    </source>
</evidence>
<dbReference type="Proteomes" id="UP000297693">
    <property type="component" value="Unassembled WGS sequence"/>
</dbReference>
<dbReference type="PANTHER" id="PTHR33154">
    <property type="entry name" value="TRANSCRIPTIONAL REGULATOR, ARSR FAMILY"/>
    <property type="match status" value="1"/>
</dbReference>
<evidence type="ECO:0000256" key="3">
    <source>
        <dbReference type="ARBA" id="ARBA00023163"/>
    </source>
</evidence>
<organism evidence="5 6">
    <name type="scientific">Leptospira ognonensis</name>
    <dbReference type="NCBI Taxonomy" id="2484945"/>
    <lineage>
        <taxon>Bacteria</taxon>
        <taxon>Pseudomonadati</taxon>
        <taxon>Spirochaetota</taxon>
        <taxon>Spirochaetia</taxon>
        <taxon>Leptospirales</taxon>
        <taxon>Leptospiraceae</taxon>
        <taxon>Leptospira</taxon>
    </lineage>
</organism>
<dbReference type="GO" id="GO:0003700">
    <property type="term" value="F:DNA-binding transcription factor activity"/>
    <property type="evidence" value="ECO:0007669"/>
    <property type="project" value="InterPro"/>
</dbReference>
<evidence type="ECO:0000313" key="6">
    <source>
        <dbReference type="Proteomes" id="UP000297693"/>
    </source>
</evidence>
<evidence type="ECO:0000313" key="5">
    <source>
        <dbReference type="EMBL" id="TGL56364.1"/>
    </source>
</evidence>
<dbReference type="SMART" id="SM00418">
    <property type="entry name" value="HTH_ARSR"/>
    <property type="match status" value="1"/>
</dbReference>
<accession>A0A4R9JWF5</accession>
<gene>
    <name evidence="5" type="ORF">EHQ58_17195</name>
</gene>
<dbReference type="InterPro" id="IPR051081">
    <property type="entry name" value="HTH_MetalResp_TranReg"/>
</dbReference>
<dbReference type="PROSITE" id="PS50987">
    <property type="entry name" value="HTH_ARSR_2"/>
    <property type="match status" value="1"/>
</dbReference>
<dbReference type="Gene3D" id="1.10.10.10">
    <property type="entry name" value="Winged helix-like DNA-binding domain superfamily/Winged helix DNA-binding domain"/>
    <property type="match status" value="1"/>
</dbReference>
<dbReference type="InterPro" id="IPR011991">
    <property type="entry name" value="ArsR-like_HTH"/>
</dbReference>
<keyword evidence="2" id="KW-0238">DNA-binding</keyword>
<dbReference type="RefSeq" id="WP_135625209.1">
    <property type="nucleotide sequence ID" value="NZ_RQGD01000046.1"/>
</dbReference>
<keyword evidence="1" id="KW-0805">Transcription regulation</keyword>
<protein>
    <submittedName>
        <fullName evidence="5">ArsR family transcriptional regulator</fullName>
    </submittedName>
</protein>
<dbReference type="Pfam" id="PF12840">
    <property type="entry name" value="HTH_20"/>
    <property type="match status" value="1"/>
</dbReference>
<dbReference type="InterPro" id="IPR036388">
    <property type="entry name" value="WH-like_DNA-bd_sf"/>
</dbReference>
<dbReference type="InterPro" id="IPR001845">
    <property type="entry name" value="HTH_ArsR_DNA-bd_dom"/>
</dbReference>
<dbReference type="SUPFAM" id="SSF46785">
    <property type="entry name" value="Winged helix' DNA-binding domain"/>
    <property type="match status" value="1"/>
</dbReference>
<keyword evidence="3" id="KW-0804">Transcription</keyword>
<dbReference type="AlphaFoldDB" id="A0A4R9JWF5"/>